<proteinExistence type="inferred from homology"/>
<dbReference type="Pfam" id="PF00011">
    <property type="entry name" value="HSP20"/>
    <property type="match status" value="2"/>
</dbReference>
<feature type="domain" description="SHSP" evidence="4">
    <location>
        <begin position="59"/>
        <end position="165"/>
    </location>
</feature>
<dbReference type="GO" id="GO:0009408">
    <property type="term" value="P:response to heat"/>
    <property type="evidence" value="ECO:0007669"/>
    <property type="project" value="TreeGrafter"/>
</dbReference>
<evidence type="ECO:0000259" key="4">
    <source>
        <dbReference type="PROSITE" id="PS01031"/>
    </source>
</evidence>
<dbReference type="EMBL" id="VIIS01001728">
    <property type="protein sequence ID" value="KAF0293712.1"/>
    <property type="molecule type" value="Genomic_DNA"/>
</dbReference>
<protein>
    <submittedName>
        <fullName evidence="5">Major egg antigen</fullName>
    </submittedName>
</protein>
<evidence type="ECO:0000313" key="6">
    <source>
        <dbReference type="Proteomes" id="UP000440578"/>
    </source>
</evidence>
<evidence type="ECO:0000256" key="2">
    <source>
        <dbReference type="RuleBase" id="RU003616"/>
    </source>
</evidence>
<dbReference type="SUPFAM" id="SSF49764">
    <property type="entry name" value="HSP20-like chaperones"/>
    <property type="match status" value="2"/>
</dbReference>
<dbReference type="GO" id="GO:0005634">
    <property type="term" value="C:nucleus"/>
    <property type="evidence" value="ECO:0007669"/>
    <property type="project" value="TreeGrafter"/>
</dbReference>
<dbReference type="InterPro" id="IPR008978">
    <property type="entry name" value="HSP20-like_chaperone"/>
</dbReference>
<dbReference type="CDD" id="cd06526">
    <property type="entry name" value="metazoan_ACD"/>
    <property type="match status" value="2"/>
</dbReference>
<evidence type="ECO:0000313" key="5">
    <source>
        <dbReference type="EMBL" id="KAF0293712.1"/>
    </source>
</evidence>
<feature type="domain" description="SHSP" evidence="4">
    <location>
        <begin position="168"/>
        <end position="275"/>
    </location>
</feature>
<gene>
    <name evidence="5" type="primary">P40_1</name>
    <name evidence="5" type="ORF">FJT64_008541</name>
</gene>
<sequence length="275" mass="30166">MDTFLFFEPYGRRWAPRRDISSHGPLSFWDPWSTFAELDGPVWRPFTHVPGQQCLRGPQQEQQQQVKKAEPEKNEGFKLALDATGYKPEEVSVKLSDGVVTVRARHHEKTSGGLVTSSMVRRVRLPDNVDASALSSRLTREGQLVLEAPPVGSKEAIKAPEEKKAVEAAPAPEQMQVAEPVEKPQFQVGVDVSAFKPEEVSVKVDGGVVTVDAHREEKSDQGCSSMRMVRKFTLPPGVNPDLLKSRLTSSGQLMVEAPESEPPAKEGGEGAMETA</sequence>
<dbReference type="PANTHER" id="PTHR45640">
    <property type="entry name" value="HEAT SHOCK PROTEIN HSP-12.2-RELATED"/>
    <property type="match status" value="1"/>
</dbReference>
<dbReference type="PANTHER" id="PTHR45640:SF26">
    <property type="entry name" value="RE23625P"/>
    <property type="match status" value="1"/>
</dbReference>
<dbReference type="GO" id="GO:0005737">
    <property type="term" value="C:cytoplasm"/>
    <property type="evidence" value="ECO:0007669"/>
    <property type="project" value="TreeGrafter"/>
</dbReference>
<feature type="region of interest" description="Disordered" evidence="3">
    <location>
        <begin position="232"/>
        <end position="275"/>
    </location>
</feature>
<dbReference type="AlphaFoldDB" id="A0A6A4VSM8"/>
<organism evidence="5 6">
    <name type="scientific">Amphibalanus amphitrite</name>
    <name type="common">Striped barnacle</name>
    <name type="synonym">Balanus amphitrite</name>
    <dbReference type="NCBI Taxonomy" id="1232801"/>
    <lineage>
        <taxon>Eukaryota</taxon>
        <taxon>Metazoa</taxon>
        <taxon>Ecdysozoa</taxon>
        <taxon>Arthropoda</taxon>
        <taxon>Crustacea</taxon>
        <taxon>Multicrustacea</taxon>
        <taxon>Cirripedia</taxon>
        <taxon>Thoracica</taxon>
        <taxon>Thoracicalcarea</taxon>
        <taxon>Balanomorpha</taxon>
        <taxon>Balanoidea</taxon>
        <taxon>Balanidae</taxon>
        <taxon>Amphibalaninae</taxon>
        <taxon>Amphibalanus</taxon>
    </lineage>
</organism>
<dbReference type="InterPro" id="IPR001436">
    <property type="entry name" value="Alpha-crystallin/sHSP_animal"/>
</dbReference>
<name>A0A6A4VSM8_AMPAM</name>
<comment type="similarity">
    <text evidence="1 2">Belongs to the small heat shock protein (HSP20) family.</text>
</comment>
<dbReference type="Gene3D" id="2.60.40.790">
    <property type="match status" value="2"/>
</dbReference>
<dbReference type="OrthoDB" id="10058145at2759"/>
<comment type="caution">
    <text evidence="5">The sequence shown here is derived from an EMBL/GenBank/DDBJ whole genome shotgun (WGS) entry which is preliminary data.</text>
</comment>
<evidence type="ECO:0000256" key="1">
    <source>
        <dbReference type="PROSITE-ProRule" id="PRU00285"/>
    </source>
</evidence>
<dbReference type="GO" id="GO:0042026">
    <property type="term" value="P:protein refolding"/>
    <property type="evidence" value="ECO:0007669"/>
    <property type="project" value="TreeGrafter"/>
</dbReference>
<keyword evidence="6" id="KW-1185">Reference proteome</keyword>
<dbReference type="Proteomes" id="UP000440578">
    <property type="component" value="Unassembled WGS sequence"/>
</dbReference>
<evidence type="ECO:0000256" key="3">
    <source>
        <dbReference type="SAM" id="MobiDB-lite"/>
    </source>
</evidence>
<dbReference type="GO" id="GO:0051082">
    <property type="term" value="F:unfolded protein binding"/>
    <property type="evidence" value="ECO:0007669"/>
    <property type="project" value="TreeGrafter"/>
</dbReference>
<accession>A0A6A4VSM8</accession>
<dbReference type="PROSITE" id="PS01031">
    <property type="entry name" value="SHSP"/>
    <property type="match status" value="2"/>
</dbReference>
<dbReference type="PRINTS" id="PR00299">
    <property type="entry name" value="ACRYSTALLIN"/>
</dbReference>
<reference evidence="5 6" key="1">
    <citation type="submission" date="2019-07" db="EMBL/GenBank/DDBJ databases">
        <title>Draft genome assembly of a fouling barnacle, Amphibalanus amphitrite (Darwin, 1854): The first reference genome for Thecostraca.</title>
        <authorList>
            <person name="Kim W."/>
        </authorList>
    </citation>
    <scope>NUCLEOTIDE SEQUENCE [LARGE SCALE GENOMIC DNA]</scope>
    <source>
        <strain evidence="5">SNU_AA5</strain>
        <tissue evidence="5">Soma without cirri and trophi</tissue>
    </source>
</reference>
<dbReference type="InterPro" id="IPR002068">
    <property type="entry name" value="A-crystallin/Hsp20_dom"/>
</dbReference>